<organism evidence="8">
    <name type="scientific">Scrofimicrobium appendicitidis</name>
    <dbReference type="NCBI Taxonomy" id="3079930"/>
    <lineage>
        <taxon>Bacteria</taxon>
        <taxon>Bacillati</taxon>
        <taxon>Actinomycetota</taxon>
        <taxon>Actinomycetes</taxon>
        <taxon>Actinomycetales</taxon>
        <taxon>Actinomycetaceae</taxon>
        <taxon>Scrofimicrobium</taxon>
    </lineage>
</organism>
<proteinExistence type="predicted"/>
<evidence type="ECO:0000256" key="3">
    <source>
        <dbReference type="ARBA" id="ARBA00022806"/>
    </source>
</evidence>
<evidence type="ECO:0000256" key="2">
    <source>
        <dbReference type="ARBA" id="ARBA00022801"/>
    </source>
</evidence>
<feature type="compositionally biased region" description="Basic residues" evidence="5">
    <location>
        <begin position="406"/>
        <end position="416"/>
    </location>
</feature>
<dbReference type="GO" id="GO:0004386">
    <property type="term" value="F:helicase activity"/>
    <property type="evidence" value="ECO:0007669"/>
    <property type="project" value="UniProtKB-KW"/>
</dbReference>
<dbReference type="SMART" id="SM00490">
    <property type="entry name" value="HELICc"/>
    <property type="match status" value="1"/>
</dbReference>
<feature type="domain" description="Helicase ATP-binding" evidence="6">
    <location>
        <begin position="47"/>
        <end position="203"/>
    </location>
</feature>
<protein>
    <submittedName>
        <fullName evidence="8">DUF3516 domain-containing protein</fullName>
    </submittedName>
</protein>
<dbReference type="PANTHER" id="PTHR12131">
    <property type="entry name" value="ATP-DEPENDENT RNA AND DNA HELICASE"/>
    <property type="match status" value="1"/>
</dbReference>
<evidence type="ECO:0000256" key="5">
    <source>
        <dbReference type="SAM" id="MobiDB-lite"/>
    </source>
</evidence>
<dbReference type="Gene3D" id="3.40.50.300">
    <property type="entry name" value="P-loop containing nucleotide triphosphate hydrolases"/>
    <property type="match status" value="2"/>
</dbReference>
<evidence type="ECO:0000256" key="1">
    <source>
        <dbReference type="ARBA" id="ARBA00022741"/>
    </source>
</evidence>
<reference evidence="8" key="1">
    <citation type="submission" date="2023-11" db="EMBL/GenBank/DDBJ databases">
        <title>Scrofimicrobium hongkongense sp. nov., isolated from a patient with peritonitis.</title>
        <authorList>
            <person name="Lao H.Y."/>
            <person name="Wong A.Y.P."/>
            <person name="Ng T.L."/>
            <person name="Wong R.Y.L."/>
            <person name="Yau M.C.Y."/>
            <person name="Lam J.Y.W."/>
            <person name="Siu G.K.H."/>
        </authorList>
    </citation>
    <scope>NUCLEOTIDE SEQUENCE</scope>
    <source>
        <strain evidence="8">R131</strain>
    </source>
</reference>
<evidence type="ECO:0000259" key="6">
    <source>
        <dbReference type="PROSITE" id="PS51192"/>
    </source>
</evidence>
<feature type="domain" description="Helicase C-terminal" evidence="7">
    <location>
        <begin position="227"/>
        <end position="416"/>
    </location>
</feature>
<gene>
    <name evidence="8" type="ORF">SAC06_03580</name>
</gene>
<dbReference type="InterPro" id="IPR001650">
    <property type="entry name" value="Helicase_C-like"/>
</dbReference>
<evidence type="ECO:0000256" key="4">
    <source>
        <dbReference type="ARBA" id="ARBA00022840"/>
    </source>
</evidence>
<dbReference type="Pfam" id="PF00271">
    <property type="entry name" value="Helicase_C"/>
    <property type="match status" value="1"/>
</dbReference>
<dbReference type="InterPro" id="IPR011545">
    <property type="entry name" value="DEAD/DEAH_box_helicase_dom"/>
</dbReference>
<evidence type="ECO:0000313" key="8">
    <source>
        <dbReference type="EMBL" id="XBW08652.1"/>
    </source>
</evidence>
<keyword evidence="2" id="KW-0378">Hydrolase</keyword>
<evidence type="ECO:0000259" key="7">
    <source>
        <dbReference type="PROSITE" id="PS51194"/>
    </source>
</evidence>
<dbReference type="Pfam" id="PF12029">
    <property type="entry name" value="DUF3516"/>
    <property type="match status" value="1"/>
</dbReference>
<dbReference type="InterPro" id="IPR021904">
    <property type="entry name" value="DUF3516"/>
</dbReference>
<feature type="region of interest" description="Disordered" evidence="5">
    <location>
        <begin position="715"/>
        <end position="748"/>
    </location>
</feature>
<dbReference type="EMBL" id="CP138335">
    <property type="protein sequence ID" value="XBW08652.1"/>
    <property type="molecule type" value="Genomic_DNA"/>
</dbReference>
<dbReference type="PROSITE" id="PS51194">
    <property type="entry name" value="HELICASE_CTER"/>
    <property type="match status" value="1"/>
</dbReference>
<dbReference type="InterPro" id="IPR027417">
    <property type="entry name" value="P-loop_NTPase"/>
</dbReference>
<dbReference type="GO" id="GO:0003676">
    <property type="term" value="F:nucleic acid binding"/>
    <property type="evidence" value="ECO:0007669"/>
    <property type="project" value="InterPro"/>
</dbReference>
<dbReference type="PANTHER" id="PTHR12131:SF1">
    <property type="entry name" value="ATP-DEPENDENT RNA HELICASE SUPV3L1, MITOCHONDRIAL-RELATED"/>
    <property type="match status" value="1"/>
</dbReference>
<dbReference type="GO" id="GO:0016787">
    <property type="term" value="F:hydrolase activity"/>
    <property type="evidence" value="ECO:0007669"/>
    <property type="project" value="UniProtKB-KW"/>
</dbReference>
<accession>A0AAU7V875</accession>
<sequence>MKAPLNELLDQLEDSGEVDSPDALFDAFSQWADSTGRPLYPHQEEALLELLAGNHVVAQTPTGSGKSMMALAGHFLSLARGGRSYYTAPLKALVSEKFFDLVEAFGAANVGMITGDISLNSKAPIICCTAEILANQSLREGAALDTDLVIMDEFHFYSDPQRGWAWQVPLLELTKPQFVLLSATLGDMSELAEDLAERTERTVGMVTEATRPVPLEFEYCLDELPVVVERLLAEDRAPIYIVHFAQREAVNTAKGLQKLSILSKEQKAELKEALRFESFGRGFGQTLRELVLHGIGVHHAGMLPRYRRLVERLTQRGLLAVVCGTDTLGVGINVPIRTVLFTSLIKFDGRKTRHLSAREFHQIAGRAGRAGYDQVGYVRVLASEAEVEQAKHRARLSAAQEEANTKKLKKLAKKTSPKSSTPGKISWTKGTFERLVSAEPEVLRSQFAVTHAMFLNVLAGPGDPEARLLALAQDNHDPDQDANEHLRSLGDIYRSLRQAGVITRLPHAEAQRQGVPRLQVVADLPDEFALNQPLAPFALAALDLLDPDSPDFTLDIISVIESVMEDPKPLLFAQERRAKDAAFHSMKAEGIEYDERAALLDQVTWPRPLAELIEPTFRVFSQTNPWVGEAEPSPKSVLREMIETAATFTGLIAKYDLHNAEGVILRYLTDLYRALRQIPPLSCQTPELAEVIDWLEKLVRSVDSSLLDEWERLNRGETSPSAGAGSGAGAGQPQDSGMEPAFGADPDGTVTYRTNPHLLQRDVRTAVFRLVEQLADDRVEQVASYGSDTGWDADRVDRALAQYWAEYDWMGIDHRARSAELFRVRRNPAVDEVERAVEEGGAQLEGSTDEDRWWLIDQVVLDPNEDGDWRVTLALDLWKTREEDRPHLLLLGFGPH</sequence>
<dbReference type="SMART" id="SM00487">
    <property type="entry name" value="DEXDc"/>
    <property type="match status" value="1"/>
</dbReference>
<dbReference type="GO" id="GO:0005524">
    <property type="term" value="F:ATP binding"/>
    <property type="evidence" value="ECO:0007669"/>
    <property type="project" value="UniProtKB-KW"/>
</dbReference>
<dbReference type="PROSITE" id="PS51192">
    <property type="entry name" value="HELICASE_ATP_BIND_1"/>
    <property type="match status" value="1"/>
</dbReference>
<keyword evidence="3" id="KW-0347">Helicase</keyword>
<dbReference type="CDD" id="cd17921">
    <property type="entry name" value="DEXHc_Ski2"/>
    <property type="match status" value="1"/>
</dbReference>
<name>A0AAU7V875_9ACTO</name>
<dbReference type="RefSeq" id="WP_350258852.1">
    <property type="nucleotide sequence ID" value="NZ_CP138335.1"/>
</dbReference>
<feature type="region of interest" description="Disordered" evidence="5">
    <location>
        <begin position="396"/>
        <end position="424"/>
    </location>
</feature>
<keyword evidence="4" id="KW-0067">ATP-binding</keyword>
<dbReference type="AlphaFoldDB" id="A0AAU7V875"/>
<dbReference type="Pfam" id="PF00270">
    <property type="entry name" value="DEAD"/>
    <property type="match status" value="1"/>
</dbReference>
<dbReference type="SUPFAM" id="SSF52540">
    <property type="entry name" value="P-loop containing nucleoside triphosphate hydrolases"/>
    <property type="match status" value="1"/>
</dbReference>
<dbReference type="InterPro" id="IPR014001">
    <property type="entry name" value="Helicase_ATP-bd"/>
</dbReference>
<dbReference type="InterPro" id="IPR050699">
    <property type="entry name" value="RNA-DNA_Helicase"/>
</dbReference>
<dbReference type="KEGG" id="sapp:SAC06_03580"/>
<keyword evidence="1" id="KW-0547">Nucleotide-binding</keyword>